<comment type="caution">
    <text evidence="1">The sequence shown here is derived from an EMBL/GenBank/DDBJ whole genome shotgun (WGS) entry which is preliminary data.</text>
</comment>
<dbReference type="NCBIfam" id="TIGR02904">
    <property type="entry name" value="spore_ysxE"/>
    <property type="match status" value="1"/>
</dbReference>
<evidence type="ECO:0000313" key="2">
    <source>
        <dbReference type="Proteomes" id="UP001232245"/>
    </source>
</evidence>
<reference evidence="1 2" key="1">
    <citation type="submission" date="2023-07" db="EMBL/GenBank/DDBJ databases">
        <title>Genomic Encyclopedia of Type Strains, Phase IV (KMG-IV): sequencing the most valuable type-strain genomes for metagenomic binning, comparative biology and taxonomic classification.</title>
        <authorList>
            <person name="Goeker M."/>
        </authorList>
    </citation>
    <scope>NUCLEOTIDE SEQUENCE [LARGE SCALE GENOMIC DNA]</scope>
    <source>
        <strain evidence="1 2">DSM 17723</strain>
    </source>
</reference>
<accession>A0ABT9YXN7</accession>
<sequence>MDIQQDELNSILQDYEIIPEYTEALSKKALKVHTSKGNYVLKRLAKPSNHQFVQSFLTLNQHRYTSYVPIVNNKYQQSLSKLGNDYYYIMPWLPNDYNEELDARHQYLFKELAALHHRTEVERKLQAQEAENHYTKMIKKWEEDKEFYERFVEHCEQKLYLSPFELQAVTYFIEVSRAIEFSAKKLKEWSESMENKEKSRIVLTHGKISAHHFLYDKDGTGYLSNFEDAKYASPIDDLLLFMYRTSKTFPTQCQDCVNWFYTYQNNYPFKEDEMLLFLSYLAYPQRICQLIKQCVKNPSKYSELEKNKRLIRAYWHFKNIEYLVMKISEVEEKKKLEAAEA</sequence>
<gene>
    <name evidence="1" type="ORF">J2S02_001031</name>
</gene>
<protein>
    <submittedName>
        <fullName evidence="1">Spore coat protein YsxE</fullName>
    </submittedName>
</protein>
<evidence type="ECO:0000313" key="1">
    <source>
        <dbReference type="EMBL" id="MDQ0224702.1"/>
    </source>
</evidence>
<dbReference type="RefSeq" id="WP_095302381.1">
    <property type="nucleotide sequence ID" value="NZ_CADEPK010000093.1"/>
</dbReference>
<keyword evidence="2" id="KW-1185">Reference proteome</keyword>
<keyword evidence="1" id="KW-0167">Capsid protein</keyword>
<dbReference type="Gene3D" id="3.90.1200.10">
    <property type="match status" value="1"/>
</dbReference>
<keyword evidence="1" id="KW-0946">Virion</keyword>
<dbReference type="InterPro" id="IPR011009">
    <property type="entry name" value="Kinase-like_dom_sf"/>
</dbReference>
<proteinExistence type="predicted"/>
<dbReference type="SUPFAM" id="SSF56112">
    <property type="entry name" value="Protein kinase-like (PK-like)"/>
    <property type="match status" value="1"/>
</dbReference>
<dbReference type="Gene3D" id="3.30.200.20">
    <property type="entry name" value="Phosphorylase Kinase, domain 1"/>
    <property type="match status" value="1"/>
</dbReference>
<name>A0ABT9YXN7_9BACI</name>
<dbReference type="PANTHER" id="PTHR39179:SF3">
    <property type="entry name" value="COTS-RELATED PROTEIN"/>
    <property type="match status" value="1"/>
</dbReference>
<organism evidence="1 2">
    <name type="scientific">Metabacillus niabensis</name>
    <dbReference type="NCBI Taxonomy" id="324854"/>
    <lineage>
        <taxon>Bacteria</taxon>
        <taxon>Bacillati</taxon>
        <taxon>Bacillota</taxon>
        <taxon>Bacilli</taxon>
        <taxon>Bacillales</taxon>
        <taxon>Bacillaceae</taxon>
        <taxon>Metabacillus</taxon>
    </lineage>
</organism>
<dbReference type="Proteomes" id="UP001232245">
    <property type="component" value="Unassembled WGS sequence"/>
</dbReference>
<dbReference type="InterPro" id="IPR047175">
    <property type="entry name" value="CotS-like"/>
</dbReference>
<dbReference type="InterPro" id="IPR014253">
    <property type="entry name" value="Spore_coat_YsxE"/>
</dbReference>
<dbReference type="PANTHER" id="PTHR39179">
    <property type="entry name" value="SPORE COAT PROTEIN I"/>
    <property type="match status" value="1"/>
</dbReference>
<dbReference type="EMBL" id="JAUSTZ010000002">
    <property type="protein sequence ID" value="MDQ0224702.1"/>
    <property type="molecule type" value="Genomic_DNA"/>
</dbReference>